<evidence type="ECO:0000313" key="4">
    <source>
        <dbReference type="EMBL" id="SVB19701.1"/>
    </source>
</evidence>
<dbReference type="PANTHER" id="PTHR30137">
    <property type="entry name" value="LUCIFERASE-LIKE MONOOXYGENASE"/>
    <property type="match status" value="1"/>
</dbReference>
<evidence type="ECO:0000256" key="2">
    <source>
        <dbReference type="ARBA" id="ARBA00023033"/>
    </source>
</evidence>
<reference evidence="4" key="1">
    <citation type="submission" date="2018-05" db="EMBL/GenBank/DDBJ databases">
        <authorList>
            <person name="Lanie J.A."/>
            <person name="Ng W.-L."/>
            <person name="Kazmierczak K.M."/>
            <person name="Andrzejewski T.M."/>
            <person name="Davidsen T.M."/>
            <person name="Wayne K.J."/>
            <person name="Tettelin H."/>
            <person name="Glass J.I."/>
            <person name="Rusch D."/>
            <person name="Podicherti R."/>
            <person name="Tsui H.-C.T."/>
            <person name="Winkler M.E."/>
        </authorList>
    </citation>
    <scope>NUCLEOTIDE SEQUENCE</scope>
</reference>
<dbReference type="EMBL" id="UINC01032288">
    <property type="protein sequence ID" value="SVB19701.1"/>
    <property type="molecule type" value="Genomic_DNA"/>
</dbReference>
<dbReference type="GO" id="GO:0004497">
    <property type="term" value="F:monooxygenase activity"/>
    <property type="evidence" value="ECO:0007669"/>
    <property type="project" value="UniProtKB-KW"/>
</dbReference>
<name>A0A382C1T7_9ZZZZ</name>
<dbReference type="InterPro" id="IPR011251">
    <property type="entry name" value="Luciferase-like_dom"/>
</dbReference>
<dbReference type="Gene3D" id="3.20.20.30">
    <property type="entry name" value="Luciferase-like domain"/>
    <property type="match status" value="1"/>
</dbReference>
<protein>
    <recommendedName>
        <fullName evidence="3">Luciferase-like domain-containing protein</fullName>
    </recommendedName>
</protein>
<evidence type="ECO:0000259" key="3">
    <source>
        <dbReference type="Pfam" id="PF00296"/>
    </source>
</evidence>
<dbReference type="PANTHER" id="PTHR30137:SF8">
    <property type="entry name" value="BLR5498 PROTEIN"/>
    <property type="match status" value="1"/>
</dbReference>
<keyword evidence="1" id="KW-0560">Oxidoreductase</keyword>
<keyword evidence="2" id="KW-0503">Monooxygenase</keyword>
<dbReference type="Pfam" id="PF00296">
    <property type="entry name" value="Bac_luciferase"/>
    <property type="match status" value="1"/>
</dbReference>
<accession>A0A382C1T7</accession>
<sequence>MILLLLKNPCHGLIIYLPYNIFSNILQTYSISLGKYMRFDFVPFFNPGENIPWNRVVKMMREQTQLAEQADFTTVWLTEHHFAHNGYLNAPPNPIMMSCDLAAHSKKIRVGQAPIVLPDWHPLRVAEDIALLDNMTEGRVDFGAARGINERVTLQFNIEADRRDNEKSYRLFIESLDIILKAWTQTAFTHKGEFYEFPVPGWKETNRFLMPLEEEYHNKDGEYSAMYVHPRPYQQPHPPVWLMSNAPHTYKMAAEKGFNVIGMSSPPNKLLSCWDAYCSVDSVNGKTLKRGDGVGVCVVIYVAETMEEADKTIRPAINGYYEYLSGSRPEGGWTRKAYLDDDAEPTDEDLNGEWFDFLMKYDLIWVGTADYVAEKIEKHRQLIGLKHIMLLQQFPGIDYQKILKSMTLFSENVIPRFGADGN</sequence>
<feature type="domain" description="Luciferase-like" evidence="3">
    <location>
        <begin position="55"/>
        <end position="381"/>
    </location>
</feature>
<organism evidence="4">
    <name type="scientific">marine metagenome</name>
    <dbReference type="NCBI Taxonomy" id="408172"/>
    <lineage>
        <taxon>unclassified sequences</taxon>
        <taxon>metagenomes</taxon>
        <taxon>ecological metagenomes</taxon>
    </lineage>
</organism>
<gene>
    <name evidence="4" type="ORF">METZ01_LOCUS172555</name>
</gene>
<dbReference type="GO" id="GO:0016705">
    <property type="term" value="F:oxidoreductase activity, acting on paired donors, with incorporation or reduction of molecular oxygen"/>
    <property type="evidence" value="ECO:0007669"/>
    <property type="project" value="InterPro"/>
</dbReference>
<dbReference type="InterPro" id="IPR050766">
    <property type="entry name" value="Bact_Lucif_Oxidored"/>
</dbReference>
<proteinExistence type="predicted"/>
<dbReference type="GO" id="GO:0005829">
    <property type="term" value="C:cytosol"/>
    <property type="evidence" value="ECO:0007669"/>
    <property type="project" value="TreeGrafter"/>
</dbReference>
<dbReference type="InterPro" id="IPR036661">
    <property type="entry name" value="Luciferase-like_sf"/>
</dbReference>
<dbReference type="SUPFAM" id="SSF51679">
    <property type="entry name" value="Bacterial luciferase-like"/>
    <property type="match status" value="1"/>
</dbReference>
<evidence type="ECO:0000256" key="1">
    <source>
        <dbReference type="ARBA" id="ARBA00023002"/>
    </source>
</evidence>
<dbReference type="AlphaFoldDB" id="A0A382C1T7"/>